<dbReference type="EMBL" id="CAJFCW020000002">
    <property type="protein sequence ID" value="CAG9098984.1"/>
    <property type="molecule type" value="Genomic_DNA"/>
</dbReference>
<name>A0A811KDX7_9BILA</name>
<feature type="transmembrane region" description="Helical" evidence="1">
    <location>
        <begin position="53"/>
        <end position="76"/>
    </location>
</feature>
<dbReference type="OrthoDB" id="6234541at2759"/>
<dbReference type="InterPro" id="IPR019396">
    <property type="entry name" value="TM_Fragile-X-F-assoc"/>
</dbReference>
<protein>
    <recommendedName>
        <fullName evidence="4">Transmembrane protein</fullName>
    </recommendedName>
</protein>
<dbReference type="GO" id="GO:0006874">
    <property type="term" value="P:intracellular calcium ion homeostasis"/>
    <property type="evidence" value="ECO:0007669"/>
    <property type="project" value="TreeGrafter"/>
</dbReference>
<evidence type="ECO:0008006" key="4">
    <source>
        <dbReference type="Google" id="ProtNLM"/>
    </source>
</evidence>
<accession>A0A811KDX7</accession>
<keyword evidence="1" id="KW-0472">Membrane</keyword>
<feature type="transmembrane region" description="Helical" evidence="1">
    <location>
        <begin position="118"/>
        <end position="140"/>
    </location>
</feature>
<reference evidence="2" key="1">
    <citation type="submission" date="2020-09" db="EMBL/GenBank/DDBJ databases">
        <authorList>
            <person name="Kikuchi T."/>
        </authorList>
    </citation>
    <scope>NUCLEOTIDE SEQUENCE</scope>
    <source>
        <strain evidence="2">SH1</strain>
    </source>
</reference>
<dbReference type="AlphaFoldDB" id="A0A811KDX7"/>
<sequence>MTRPSLSMEMLTLRELRKWTGITPFELLLHLVAIFVSTILFAAKWFGLVTISYWHVFGSMFLAAGLNLYFVFIVALRVYVEEKQLRRFLAIFLRASMHGLFLMFLCQKIEGDFEHGQVAIQTSYGVVFMPVWILLAGLAGQMVRLI</sequence>
<evidence type="ECO:0000313" key="3">
    <source>
        <dbReference type="Proteomes" id="UP000614601"/>
    </source>
</evidence>
<evidence type="ECO:0000256" key="1">
    <source>
        <dbReference type="SAM" id="Phobius"/>
    </source>
</evidence>
<keyword evidence="1" id="KW-0812">Transmembrane</keyword>
<keyword evidence="3" id="KW-1185">Reference proteome</keyword>
<gene>
    <name evidence="2" type="ORF">BOKJ2_LOCUS4879</name>
</gene>
<feature type="transmembrane region" description="Helical" evidence="1">
    <location>
        <begin position="27"/>
        <end position="47"/>
    </location>
</feature>
<dbReference type="PANTHER" id="PTHR13568">
    <property type="entry name" value="FAM11A, B PROTEIN"/>
    <property type="match status" value="1"/>
</dbReference>
<dbReference type="Proteomes" id="UP000614601">
    <property type="component" value="Unassembled WGS sequence"/>
</dbReference>
<dbReference type="GO" id="GO:0005783">
    <property type="term" value="C:endoplasmic reticulum"/>
    <property type="evidence" value="ECO:0007669"/>
    <property type="project" value="TreeGrafter"/>
</dbReference>
<organism evidence="2 3">
    <name type="scientific">Bursaphelenchus okinawaensis</name>
    <dbReference type="NCBI Taxonomy" id="465554"/>
    <lineage>
        <taxon>Eukaryota</taxon>
        <taxon>Metazoa</taxon>
        <taxon>Ecdysozoa</taxon>
        <taxon>Nematoda</taxon>
        <taxon>Chromadorea</taxon>
        <taxon>Rhabditida</taxon>
        <taxon>Tylenchina</taxon>
        <taxon>Tylenchomorpha</taxon>
        <taxon>Aphelenchoidea</taxon>
        <taxon>Aphelenchoididae</taxon>
        <taxon>Bursaphelenchus</taxon>
    </lineage>
</organism>
<dbReference type="EMBL" id="CAJFDH010000002">
    <property type="protein sequence ID" value="CAD5213078.1"/>
    <property type="molecule type" value="Genomic_DNA"/>
</dbReference>
<evidence type="ECO:0000313" key="2">
    <source>
        <dbReference type="EMBL" id="CAD5213078.1"/>
    </source>
</evidence>
<dbReference type="PANTHER" id="PTHR13568:SF9">
    <property type="entry name" value="TRANSMEMBRANE PROTEIN 203"/>
    <property type="match status" value="1"/>
</dbReference>
<comment type="caution">
    <text evidence="2">The sequence shown here is derived from an EMBL/GenBank/DDBJ whole genome shotgun (WGS) entry which is preliminary data.</text>
</comment>
<keyword evidence="1" id="KW-1133">Transmembrane helix</keyword>
<feature type="transmembrane region" description="Helical" evidence="1">
    <location>
        <begin position="88"/>
        <end position="106"/>
    </location>
</feature>
<dbReference type="Proteomes" id="UP000783686">
    <property type="component" value="Unassembled WGS sequence"/>
</dbReference>
<proteinExistence type="predicted"/>